<reference evidence="6" key="1">
    <citation type="submission" date="2020-05" db="EMBL/GenBank/DDBJ databases">
        <title>Evolutionary and genomic comparisons of hybrid uninucleate and nonhybrid Rhizoctonia fungi.</title>
        <authorList>
            <person name="Li C."/>
            <person name="Chen X."/>
        </authorList>
    </citation>
    <scope>NUCLEOTIDE SEQUENCE</scope>
    <source>
        <strain evidence="6">AG-1 IA</strain>
    </source>
</reference>
<dbReference type="PANTHER" id="PTHR46481:SF10">
    <property type="entry name" value="ZINC FINGER BED DOMAIN-CONTAINING PROTEIN 39"/>
    <property type="match status" value="1"/>
</dbReference>
<evidence type="ECO:0000256" key="5">
    <source>
        <dbReference type="ARBA" id="ARBA00023242"/>
    </source>
</evidence>
<dbReference type="RefSeq" id="XP_043184840.1">
    <property type="nucleotide sequence ID" value="XM_043331330.1"/>
</dbReference>
<dbReference type="InterPro" id="IPR012337">
    <property type="entry name" value="RNaseH-like_sf"/>
</dbReference>
<name>A0A8H8P4Q3_9AGAM</name>
<dbReference type="InterPro" id="IPR052035">
    <property type="entry name" value="ZnF_BED_domain_contain"/>
</dbReference>
<dbReference type="Proteomes" id="UP000650533">
    <property type="component" value="Chromosome 12"/>
</dbReference>
<evidence type="ECO:0000256" key="1">
    <source>
        <dbReference type="ARBA" id="ARBA00004123"/>
    </source>
</evidence>
<keyword evidence="3" id="KW-0863">Zinc-finger</keyword>
<dbReference type="GO" id="GO:0005634">
    <property type="term" value="C:nucleus"/>
    <property type="evidence" value="ECO:0007669"/>
    <property type="project" value="UniProtKB-SubCell"/>
</dbReference>
<evidence type="ECO:0000313" key="6">
    <source>
        <dbReference type="EMBL" id="QRW24603.1"/>
    </source>
</evidence>
<accession>A0A8H8P4Q3</accession>
<keyword evidence="2" id="KW-0479">Metal-binding</keyword>
<dbReference type="PANTHER" id="PTHR46481">
    <property type="entry name" value="ZINC FINGER BED DOMAIN-CONTAINING PROTEIN 4"/>
    <property type="match status" value="1"/>
</dbReference>
<evidence type="ECO:0000313" key="7">
    <source>
        <dbReference type="Proteomes" id="UP000650533"/>
    </source>
</evidence>
<dbReference type="SUPFAM" id="SSF53098">
    <property type="entry name" value="Ribonuclease H-like"/>
    <property type="match status" value="1"/>
</dbReference>
<dbReference type="KEGG" id="rsx:RhiXN_11515"/>
<evidence type="ECO:0000256" key="2">
    <source>
        <dbReference type="ARBA" id="ARBA00022723"/>
    </source>
</evidence>
<dbReference type="GO" id="GO:0008270">
    <property type="term" value="F:zinc ion binding"/>
    <property type="evidence" value="ECO:0007669"/>
    <property type="project" value="UniProtKB-KW"/>
</dbReference>
<comment type="subcellular location">
    <subcellularLocation>
        <location evidence="1">Nucleus</location>
    </subcellularLocation>
</comment>
<keyword evidence="5" id="KW-0539">Nucleus</keyword>
<organism evidence="6 7">
    <name type="scientific">Rhizoctonia solani</name>
    <dbReference type="NCBI Taxonomy" id="456999"/>
    <lineage>
        <taxon>Eukaryota</taxon>
        <taxon>Fungi</taxon>
        <taxon>Dikarya</taxon>
        <taxon>Basidiomycota</taxon>
        <taxon>Agaricomycotina</taxon>
        <taxon>Agaricomycetes</taxon>
        <taxon>Cantharellales</taxon>
        <taxon>Ceratobasidiaceae</taxon>
        <taxon>Rhizoctonia</taxon>
    </lineage>
</organism>
<keyword evidence="4" id="KW-0862">Zinc</keyword>
<gene>
    <name evidence="6" type="ORF">RhiXN_11515</name>
</gene>
<evidence type="ECO:0000256" key="3">
    <source>
        <dbReference type="ARBA" id="ARBA00022771"/>
    </source>
</evidence>
<protein>
    <submittedName>
        <fullName evidence="6">AC transposase</fullName>
    </submittedName>
</protein>
<dbReference type="GeneID" id="67033793"/>
<proteinExistence type="predicted"/>
<sequence>MLRPEAIVPSPHTLSSDLTYIYNLASMRIRDTFGDMDTGVHLAIDGWSSPLTSAFLGVVVFWQTGSTLWQSTLEFIHLTEAHHGSYLAEMVLECLDRFQLQNQVISVCLDNASNNNTLVHRLGHSLPNFPGNKFRGRCIAHITNLAAKAFMAVFTRPPPKKRKIAQNTQVLARQLATGTSVTSNSINTSINSEPDVPLFDELDAALEIPDEAVDEAMEHHNTIEVQKAVGTAIEKMAQLYNLRLTDAKLKEARCHDPTLYNY</sequence>
<dbReference type="EMBL" id="CP059669">
    <property type="protein sequence ID" value="QRW24603.1"/>
    <property type="molecule type" value="Genomic_DNA"/>
</dbReference>
<evidence type="ECO:0000256" key="4">
    <source>
        <dbReference type="ARBA" id="ARBA00022833"/>
    </source>
</evidence>
<dbReference type="AlphaFoldDB" id="A0A8H8P4Q3"/>